<evidence type="ECO:0008006" key="3">
    <source>
        <dbReference type="Google" id="ProtNLM"/>
    </source>
</evidence>
<name>A0A3B0ZNK0_9ZZZZ</name>
<dbReference type="AlphaFoldDB" id="A0A3B0ZNK0"/>
<evidence type="ECO:0000256" key="1">
    <source>
        <dbReference type="SAM" id="MobiDB-lite"/>
    </source>
</evidence>
<dbReference type="Pfam" id="PF04102">
    <property type="entry name" value="SlyX"/>
    <property type="match status" value="1"/>
</dbReference>
<dbReference type="Gene3D" id="1.20.5.300">
    <property type="match status" value="1"/>
</dbReference>
<evidence type="ECO:0000313" key="2">
    <source>
        <dbReference type="EMBL" id="VAW88907.1"/>
    </source>
</evidence>
<protein>
    <recommendedName>
        <fullName evidence="3">Protein SlyX homolog</fullName>
    </recommendedName>
</protein>
<sequence>MENRIIDIETKIAYQEDTIEQLNQVVTAQQKKIAQLQTELGSIKHWIQTQRSSQMAPESEEQLPPHY</sequence>
<organism evidence="2">
    <name type="scientific">hydrothermal vent metagenome</name>
    <dbReference type="NCBI Taxonomy" id="652676"/>
    <lineage>
        <taxon>unclassified sequences</taxon>
        <taxon>metagenomes</taxon>
        <taxon>ecological metagenomes</taxon>
    </lineage>
</organism>
<gene>
    <name evidence="2" type="ORF">MNBD_GAMMA16-1035</name>
</gene>
<dbReference type="HAMAP" id="MF_00715">
    <property type="entry name" value="SlyX"/>
    <property type="match status" value="1"/>
</dbReference>
<dbReference type="PANTHER" id="PTHR36508:SF1">
    <property type="entry name" value="PROTEIN SLYX"/>
    <property type="match status" value="1"/>
</dbReference>
<dbReference type="EMBL" id="UOFO01000152">
    <property type="protein sequence ID" value="VAW88907.1"/>
    <property type="molecule type" value="Genomic_DNA"/>
</dbReference>
<dbReference type="PANTHER" id="PTHR36508">
    <property type="entry name" value="PROTEIN SLYX"/>
    <property type="match status" value="1"/>
</dbReference>
<accession>A0A3B0ZNK0</accession>
<reference evidence="2" key="1">
    <citation type="submission" date="2018-06" db="EMBL/GenBank/DDBJ databases">
        <authorList>
            <person name="Zhirakovskaya E."/>
        </authorList>
    </citation>
    <scope>NUCLEOTIDE SEQUENCE</scope>
</reference>
<dbReference type="InterPro" id="IPR007236">
    <property type="entry name" value="SlyX"/>
</dbReference>
<feature type="region of interest" description="Disordered" evidence="1">
    <location>
        <begin position="48"/>
        <end position="67"/>
    </location>
</feature>
<proteinExistence type="inferred from homology"/>